<dbReference type="PANTHER" id="PTHR12387:SF0">
    <property type="entry name" value="26S PROTEASOME NON-ATPASE REGULATORY SUBUNIT 8"/>
    <property type="match status" value="1"/>
</dbReference>
<dbReference type="InterPro" id="IPR006746">
    <property type="entry name" value="26S_Psome_Rpn12"/>
</dbReference>
<keyword evidence="5" id="KW-1185">Reference proteome</keyword>
<sequence length="275" mass="31829">MPSLVELTKSLSIAFENGEYATCGKLLPPIKIELIKNNLLIPDLSIQNDVYLNDLTITKRILEVGALSNIHTFDFDSFENYFNQLKPYYFSSNHKLSESDKKSKLISLYLLNLLAQNNTTKFHSELQFLDKHIKNLEDDSLLSYPIKLDRWLMEGSYQKAWDLLQSGSQNITEFDSFTDILKSAIRDEIAKNTELSYDFLPLSNIKALLFFNNEKETEKFALERNWSITNSKVYFKNQPKDVTGDDEDETMDEEDQKTNIIDKAMDYAISIENIV</sequence>
<dbReference type="PANTHER" id="PTHR12387">
    <property type="entry name" value="26S PROTEASOME NON-ATPASE REGULATORY SUBUNIT 8"/>
    <property type="match status" value="1"/>
</dbReference>
<dbReference type="InterPro" id="IPR033464">
    <property type="entry name" value="CSN8_PSD8_EIF3K"/>
</dbReference>
<dbReference type="Proteomes" id="UP000006968">
    <property type="component" value="Chromosome VI"/>
</dbReference>
<dbReference type="FunFam" id="1.25.40.990:FF:000001">
    <property type="entry name" value="26S proteasome non-ATPase regulatory subunit"/>
    <property type="match status" value="1"/>
</dbReference>
<dbReference type="HOGENOM" id="CLU_046003_1_0_1"/>
<evidence type="ECO:0000256" key="2">
    <source>
        <dbReference type="ARBA" id="ARBA00022942"/>
    </source>
</evidence>
<dbReference type="GO" id="GO:0043161">
    <property type="term" value="P:proteasome-mediated ubiquitin-dependent protein catabolic process"/>
    <property type="evidence" value="ECO:0007669"/>
    <property type="project" value="TreeGrafter"/>
</dbReference>
<accession>J8LP43</accession>
<dbReference type="AlphaFoldDB" id="J8LP43"/>
<dbReference type="GO" id="GO:0008541">
    <property type="term" value="C:proteasome regulatory particle, lid subcomplex"/>
    <property type="evidence" value="ECO:0007669"/>
    <property type="project" value="TreeGrafter"/>
</dbReference>
<dbReference type="GO" id="GO:0005829">
    <property type="term" value="C:cytosol"/>
    <property type="evidence" value="ECO:0007669"/>
    <property type="project" value="TreeGrafter"/>
</dbReference>
<protein>
    <submittedName>
        <fullName evidence="4">Rpn12p</fullName>
    </submittedName>
</protein>
<dbReference type="Pfam" id="PF10075">
    <property type="entry name" value="CSN8_PSD8_EIF3K"/>
    <property type="match status" value="1"/>
</dbReference>
<evidence type="ECO:0000259" key="3">
    <source>
        <dbReference type="PROSITE" id="PS50250"/>
    </source>
</evidence>
<proteinExistence type="inferred from homology"/>
<dbReference type="GO" id="GO:0005634">
    <property type="term" value="C:nucleus"/>
    <property type="evidence" value="ECO:0007669"/>
    <property type="project" value="TreeGrafter"/>
</dbReference>
<evidence type="ECO:0000313" key="4">
    <source>
        <dbReference type="EMBL" id="EJS43882.1"/>
    </source>
</evidence>
<dbReference type="PROSITE" id="PS50250">
    <property type="entry name" value="PCI"/>
    <property type="match status" value="1"/>
</dbReference>
<keyword evidence="2" id="KW-0647">Proteasome</keyword>
<feature type="domain" description="PCI" evidence="3">
    <location>
        <begin position="76"/>
        <end position="251"/>
    </location>
</feature>
<comment type="similarity">
    <text evidence="1">Belongs to the proteasome subunit S14 family.</text>
</comment>
<evidence type="ECO:0000313" key="5">
    <source>
        <dbReference type="Proteomes" id="UP000006968"/>
    </source>
</evidence>
<organism evidence="4 5">
    <name type="scientific">Saccharomyces arboricola (strain H-6 / AS 2.3317 / CBS 10644)</name>
    <name type="common">Yeast</name>
    <dbReference type="NCBI Taxonomy" id="1160507"/>
    <lineage>
        <taxon>Eukaryota</taxon>
        <taxon>Fungi</taxon>
        <taxon>Dikarya</taxon>
        <taxon>Ascomycota</taxon>
        <taxon>Saccharomycotina</taxon>
        <taxon>Saccharomycetes</taxon>
        <taxon>Saccharomycetales</taxon>
        <taxon>Saccharomycetaceae</taxon>
        <taxon>Saccharomyces</taxon>
    </lineage>
</organism>
<dbReference type="Gene3D" id="1.25.40.990">
    <property type="match status" value="1"/>
</dbReference>
<dbReference type="OrthoDB" id="8775810at2759"/>
<dbReference type="EMBL" id="ALIE01000072">
    <property type="protein sequence ID" value="EJS43882.1"/>
    <property type="molecule type" value="Genomic_DNA"/>
</dbReference>
<dbReference type="InterPro" id="IPR000717">
    <property type="entry name" value="PCI_dom"/>
</dbReference>
<comment type="caution">
    <text evidence="4">The sequence shown here is derived from an EMBL/GenBank/DDBJ whole genome shotgun (WGS) entry which is preliminary data.</text>
</comment>
<name>J8LP43_SACAR</name>
<reference evidence="4 5" key="1">
    <citation type="journal article" date="2013" name="BMC Genomics">
        <title>High quality de novo sequencing and assembly of the Saccharomyces arboricolus genome.</title>
        <authorList>
            <person name="Liti G."/>
            <person name="Nguyen Ba A.N."/>
            <person name="Blythe M."/>
            <person name="Mueller C.A."/>
            <person name="Bergstroem A."/>
            <person name="Cubillos F.A."/>
            <person name="Dafhnis-Calas F."/>
            <person name="Khoshraftar S."/>
            <person name="Malla S."/>
            <person name="Mehta N."/>
            <person name="Siow C.C."/>
            <person name="Warringer J."/>
            <person name="Moses A.M."/>
            <person name="Louis E.J."/>
            <person name="Nieduszynski C.A."/>
        </authorList>
    </citation>
    <scope>NUCLEOTIDE SEQUENCE [LARGE SCALE GENOMIC DNA]</scope>
    <source>
        <strain evidence="5">H-6 / AS 2.3317 / CBS 10644</strain>
    </source>
</reference>
<evidence type="ECO:0000256" key="1">
    <source>
        <dbReference type="ARBA" id="ARBA00009627"/>
    </source>
</evidence>
<gene>
    <name evidence="4" type="ORF">SU7_1038</name>
</gene>